<keyword evidence="2 3" id="KW-0808">Transferase</keyword>
<protein>
    <recommendedName>
        <fullName evidence="3">Sulfotransferase</fullName>
        <ecNumber evidence="3">2.8.2.-</ecNumber>
    </recommendedName>
</protein>
<evidence type="ECO:0000256" key="1">
    <source>
        <dbReference type="ARBA" id="ARBA00005771"/>
    </source>
</evidence>
<evidence type="ECO:0000256" key="3">
    <source>
        <dbReference type="RuleBase" id="RU361155"/>
    </source>
</evidence>
<dbReference type="Pfam" id="PF00685">
    <property type="entry name" value="Sulfotransfer_1"/>
    <property type="match status" value="1"/>
</dbReference>
<dbReference type="Proteomes" id="UP000593564">
    <property type="component" value="Unassembled WGS sequence"/>
</dbReference>
<comment type="caution">
    <text evidence="6">The sequence shown here is derived from an EMBL/GenBank/DDBJ whole genome shotgun (WGS) entry which is preliminary data.</text>
</comment>
<feature type="region of interest" description="Disordered" evidence="4">
    <location>
        <begin position="1"/>
        <end position="22"/>
    </location>
</feature>
<comment type="similarity">
    <text evidence="1 3">Belongs to the sulfotransferase 1 family.</text>
</comment>
<dbReference type="PANTHER" id="PTHR11783">
    <property type="entry name" value="SULFOTRANSFERASE SULT"/>
    <property type="match status" value="1"/>
</dbReference>
<dbReference type="GO" id="GO:0008146">
    <property type="term" value="F:sulfotransferase activity"/>
    <property type="evidence" value="ECO:0007669"/>
    <property type="project" value="InterPro"/>
</dbReference>
<name>A0A7J7H8N2_CAMSI</name>
<dbReference type="InterPro" id="IPR000863">
    <property type="entry name" value="Sulfotransferase_dom"/>
</dbReference>
<gene>
    <name evidence="6" type="ORF">HYC85_011283</name>
</gene>
<evidence type="ECO:0000256" key="4">
    <source>
        <dbReference type="SAM" id="MobiDB-lite"/>
    </source>
</evidence>
<accession>A0A7J7H8N2</accession>
<dbReference type="EC" id="2.8.2.-" evidence="3"/>
<evidence type="ECO:0000256" key="2">
    <source>
        <dbReference type="ARBA" id="ARBA00022679"/>
    </source>
</evidence>
<dbReference type="SUPFAM" id="SSF52540">
    <property type="entry name" value="P-loop containing nucleoside triphosphate hydrolases"/>
    <property type="match status" value="1"/>
</dbReference>
<dbReference type="InterPro" id="IPR027417">
    <property type="entry name" value="P-loop_NTPase"/>
</dbReference>
<feature type="compositionally biased region" description="Basic and acidic residues" evidence="4">
    <location>
        <begin position="9"/>
        <end position="19"/>
    </location>
</feature>
<reference evidence="6 7" key="2">
    <citation type="submission" date="2020-07" db="EMBL/GenBank/DDBJ databases">
        <title>Genome assembly of wild tea tree DASZ reveals pedigree and selection history of tea varieties.</title>
        <authorList>
            <person name="Zhang W."/>
        </authorList>
    </citation>
    <scope>NUCLEOTIDE SEQUENCE [LARGE SCALE GENOMIC DNA]</scope>
    <source>
        <strain evidence="7">cv. G240</strain>
        <tissue evidence="6">Leaf</tissue>
    </source>
</reference>
<dbReference type="AlphaFoldDB" id="A0A7J7H8N2"/>
<evidence type="ECO:0000259" key="5">
    <source>
        <dbReference type="Pfam" id="PF00685"/>
    </source>
</evidence>
<evidence type="ECO:0000313" key="6">
    <source>
        <dbReference type="EMBL" id="KAF5949290.1"/>
    </source>
</evidence>
<dbReference type="EMBL" id="JACBKZ010000005">
    <property type="protein sequence ID" value="KAF5949290.1"/>
    <property type="molecule type" value="Genomic_DNA"/>
</dbReference>
<keyword evidence="7" id="KW-1185">Reference proteome</keyword>
<sequence>MASSPFSQETHDPKSNNEKEDYEETYQKYNELLQTLPKVRGWMSQHLLQYQGDWLNPNIGLKGVMLVQNHFKPRPIDIFSVAFMKCGTTWLRTLMFATMNRSLHDFATHPLHNIGPHGCFPCLDTHNFSDCPIALYSPRFLATHMPYSLLPESIIASGCKFVYIWRDPKDVFFSMWYFMNKLKPKEQRPLSICEAFEFFCQGISTWGSFWDHVLGYWKLSQESHYKN</sequence>
<organism evidence="6 7">
    <name type="scientific">Camellia sinensis</name>
    <name type="common">Tea plant</name>
    <name type="synonym">Thea sinensis</name>
    <dbReference type="NCBI Taxonomy" id="4442"/>
    <lineage>
        <taxon>Eukaryota</taxon>
        <taxon>Viridiplantae</taxon>
        <taxon>Streptophyta</taxon>
        <taxon>Embryophyta</taxon>
        <taxon>Tracheophyta</taxon>
        <taxon>Spermatophyta</taxon>
        <taxon>Magnoliopsida</taxon>
        <taxon>eudicotyledons</taxon>
        <taxon>Gunneridae</taxon>
        <taxon>Pentapetalae</taxon>
        <taxon>asterids</taxon>
        <taxon>Ericales</taxon>
        <taxon>Theaceae</taxon>
        <taxon>Camellia</taxon>
    </lineage>
</organism>
<evidence type="ECO:0000313" key="7">
    <source>
        <dbReference type="Proteomes" id="UP000593564"/>
    </source>
</evidence>
<proteinExistence type="inferred from homology"/>
<reference evidence="7" key="1">
    <citation type="journal article" date="2020" name="Nat. Commun.">
        <title>Genome assembly of wild tea tree DASZ reveals pedigree and selection history of tea varieties.</title>
        <authorList>
            <person name="Zhang W."/>
            <person name="Zhang Y."/>
            <person name="Qiu H."/>
            <person name="Guo Y."/>
            <person name="Wan H."/>
            <person name="Zhang X."/>
            <person name="Scossa F."/>
            <person name="Alseekh S."/>
            <person name="Zhang Q."/>
            <person name="Wang P."/>
            <person name="Xu L."/>
            <person name="Schmidt M.H."/>
            <person name="Jia X."/>
            <person name="Li D."/>
            <person name="Zhu A."/>
            <person name="Guo F."/>
            <person name="Chen W."/>
            <person name="Ni D."/>
            <person name="Usadel B."/>
            <person name="Fernie A.R."/>
            <person name="Wen W."/>
        </authorList>
    </citation>
    <scope>NUCLEOTIDE SEQUENCE [LARGE SCALE GENOMIC DNA]</scope>
    <source>
        <strain evidence="7">cv. G240</strain>
    </source>
</reference>
<feature type="domain" description="Sulfotransferase" evidence="5">
    <location>
        <begin position="76"/>
        <end position="224"/>
    </location>
</feature>
<dbReference type="Gene3D" id="3.40.50.300">
    <property type="entry name" value="P-loop containing nucleotide triphosphate hydrolases"/>
    <property type="match status" value="1"/>
</dbReference>